<dbReference type="InterPro" id="IPR014808">
    <property type="entry name" value="DNA_replication_fac_Dna2_N"/>
</dbReference>
<gene>
    <name evidence="23" type="ORF">P879_05552</name>
</gene>
<dbReference type="OrthoDB" id="306218at2759"/>
<dbReference type="SUPFAM" id="SSF52540">
    <property type="entry name" value="P-loop containing nucleoside triphosphate hydrolases"/>
    <property type="match status" value="1"/>
</dbReference>
<evidence type="ECO:0000256" key="14">
    <source>
        <dbReference type="ARBA" id="ARBA00023125"/>
    </source>
</evidence>
<evidence type="ECO:0000256" key="10">
    <source>
        <dbReference type="ARBA" id="ARBA00022806"/>
    </source>
</evidence>
<dbReference type="EMBL" id="JTDF01004147">
    <property type="protein sequence ID" value="KAF8567156.1"/>
    <property type="molecule type" value="Genomic_DNA"/>
</dbReference>
<keyword evidence="12 19" id="KW-0408">Iron</keyword>
<keyword evidence="17 19" id="KW-0511">Multifunctional enzyme</keyword>
<dbReference type="AlphaFoldDB" id="A0A8T0DIJ7"/>
<dbReference type="GO" id="GO:0005694">
    <property type="term" value="C:chromosome"/>
    <property type="evidence" value="ECO:0007669"/>
    <property type="project" value="UniProtKB-SubCell"/>
</dbReference>
<reference evidence="23 24" key="1">
    <citation type="submission" date="2019-07" db="EMBL/GenBank/DDBJ databases">
        <title>Annotation for the trematode Paragonimus westermani.</title>
        <authorList>
            <person name="Choi Y.-J."/>
        </authorList>
    </citation>
    <scope>NUCLEOTIDE SEQUENCE [LARGE SCALE GENOMIC DNA]</scope>
    <source>
        <strain evidence="23">180907_Pwestermani</strain>
    </source>
</reference>
<keyword evidence="4 19" id="KW-0235">DNA replication</keyword>
<dbReference type="PANTHER" id="PTHR10887">
    <property type="entry name" value="DNA2/NAM7 HELICASE FAMILY"/>
    <property type="match status" value="1"/>
</dbReference>
<sequence>YACGITVSEIRPQLVKFVGKILDWIGKYCHWSNPQGRNAVHPVIHKVVDVEENIWSTQFGIKGKIDLSVVCRLPENLSHLSSTLDTLSLVPLELKTGRPTYSLEHKGQVLLYILMLVDRYGSSYTTSGVPQLIQTANVGWLVYLQNEIKDPPKALSDPGLVLPRLASFRGLLQTRNRMASQLLRLVNSAAQTNESELNRWSPRLPPPIGQLRTCQMCPVQLACSLFSSSHGQPCSRISSTGHGGYETVANLLLTRRAHLSPSHVRFFTHWSHLLLLEYIDSERLEDVVARIACPDTTRSTDSTVNPRSHAGTVRQLKVVHTLTTTSDISGPWRTILIPAVNVKTEYSAEAGPGPGELVIVSSDDGRHVGFTLGTILSLTRADWYKLDVTTQRLLSPTSATYEERTQCVFIQTDSAEAGPGPGELVIVSSDDGRHVGFTLGTILSLTRADWYKLDVTTQRLLSPTSATYEERTQCVFIQTDRCLPTWIESFRLDRYVTSKVMQLNLSNLLGLMQNSPICDYLRGLIIDGTQPLFRGTLSKQVVSDIRGILKHLNTCQRTAILRVLMAKHYVLIKGYPGTGKTETLSSLLRVLARLQKKVLVVTHTHSAVDNLLTRLIKCGEKRVLRLGSVERIAPELIDYSFEHRLSEYCTNNPFSDPSACIQGWIENAAVVGCTALAASGGSGSRHVALTRTRFDLVLVDEASQLLLPTALGALICLRSSDGTNCNEPGRFVLVGDPHQLPPLVQSAKARQAGLDRSLFTHLLDLCGQSHLTALDRTHDPHRPSVPNGHVVELNLQYRMNAPILRLTNELSYSNSMQPIDSIVSNATLADRLCPLSARLFGDTMAPPWLRRALSPLLEDSALFLDIFQWNSCSGVDRQYSNQTEALLVAFLVRLLLQCGLEAVDLGVIAPHRSQVALLNRVLAEPTPGTIESTATRQLATGVEVNTVDQFQGRDKRAIVLSLTVCSSNQTTRRGLSRNLLEDLARLTVALTRAKHKLLVVGCSGRERSANESHDIQMFAQSDGVLHRLFELLFQSNDYHALTQDDFAFVKRLEQM</sequence>
<feature type="domain" description="DNA replication factor Dna2 N-terminal" evidence="20">
    <location>
        <begin position="1"/>
        <end position="69"/>
    </location>
</feature>
<evidence type="ECO:0000256" key="7">
    <source>
        <dbReference type="ARBA" id="ARBA00022741"/>
    </source>
</evidence>
<evidence type="ECO:0000256" key="6">
    <source>
        <dbReference type="ARBA" id="ARBA00022723"/>
    </source>
</evidence>
<evidence type="ECO:0000313" key="24">
    <source>
        <dbReference type="Proteomes" id="UP000699462"/>
    </source>
</evidence>
<evidence type="ECO:0000256" key="2">
    <source>
        <dbReference type="ARBA" id="ARBA00007913"/>
    </source>
</evidence>
<keyword evidence="13 19" id="KW-0411">Iron-sulfur</keyword>
<dbReference type="Pfam" id="PF08696">
    <property type="entry name" value="Dna2"/>
    <property type="match status" value="1"/>
</dbReference>
<evidence type="ECO:0000256" key="5">
    <source>
        <dbReference type="ARBA" id="ARBA00022722"/>
    </source>
</evidence>
<dbReference type="InterPro" id="IPR041679">
    <property type="entry name" value="DNA2/NAM7-like_C"/>
</dbReference>
<proteinExistence type="inferred from homology"/>
<dbReference type="GO" id="GO:0033567">
    <property type="term" value="P:DNA replication, Okazaki fragment processing"/>
    <property type="evidence" value="ECO:0007669"/>
    <property type="project" value="UniProtKB-UniRule"/>
</dbReference>
<comment type="catalytic activity">
    <reaction evidence="18 19">
        <text>ATP + H2O = ADP + phosphate + H(+)</text>
        <dbReference type="Rhea" id="RHEA:13065"/>
        <dbReference type="ChEBI" id="CHEBI:15377"/>
        <dbReference type="ChEBI" id="CHEBI:15378"/>
        <dbReference type="ChEBI" id="CHEBI:30616"/>
        <dbReference type="ChEBI" id="CHEBI:43474"/>
        <dbReference type="ChEBI" id="CHEBI:456216"/>
        <dbReference type="EC" id="3.6.4.12"/>
    </reaction>
</comment>
<dbReference type="GO" id="GO:0046872">
    <property type="term" value="F:metal ion binding"/>
    <property type="evidence" value="ECO:0007669"/>
    <property type="project" value="UniProtKB-UniRule"/>
</dbReference>
<feature type="domain" description="DNA2/NAM7 helicase-like C-terminal" evidence="22">
    <location>
        <begin position="781"/>
        <end position="1002"/>
    </location>
</feature>
<name>A0A8T0DIJ7_9TREM</name>
<evidence type="ECO:0000256" key="17">
    <source>
        <dbReference type="ARBA" id="ARBA00023268"/>
    </source>
</evidence>
<dbReference type="GO" id="GO:0071932">
    <property type="term" value="P:replication fork reversal"/>
    <property type="evidence" value="ECO:0007669"/>
    <property type="project" value="TreeGrafter"/>
</dbReference>
<evidence type="ECO:0000259" key="20">
    <source>
        <dbReference type="Pfam" id="PF08696"/>
    </source>
</evidence>
<keyword evidence="24" id="KW-1185">Reference proteome</keyword>
<dbReference type="InterPro" id="IPR045055">
    <property type="entry name" value="DNA2/NAM7-like"/>
</dbReference>
<protein>
    <recommendedName>
        <fullName evidence="19">DNA replication ATP-dependent helicase/nuclease</fullName>
        <ecNumber evidence="19">3.1.-.-</ecNumber>
        <ecNumber evidence="19">3.6.4.12</ecNumber>
    </recommendedName>
</protein>
<evidence type="ECO:0000259" key="22">
    <source>
        <dbReference type="Pfam" id="PF13087"/>
    </source>
</evidence>
<feature type="domain" description="DNA2/NAM7 helicase helicase" evidence="21">
    <location>
        <begin position="551"/>
        <end position="652"/>
    </location>
</feature>
<evidence type="ECO:0000259" key="21">
    <source>
        <dbReference type="Pfam" id="PF13086"/>
    </source>
</evidence>
<dbReference type="InterPro" id="IPR041677">
    <property type="entry name" value="DNA2/NAM7_AAA_11"/>
</dbReference>
<comment type="caution">
    <text evidence="23">The sequence shown here is derived from an EMBL/GenBank/DDBJ whole genome shotgun (WGS) entry which is preliminary data.</text>
</comment>
<evidence type="ECO:0000256" key="3">
    <source>
        <dbReference type="ARBA" id="ARBA00022485"/>
    </source>
</evidence>
<organism evidence="23 24">
    <name type="scientific">Paragonimus westermani</name>
    <dbReference type="NCBI Taxonomy" id="34504"/>
    <lineage>
        <taxon>Eukaryota</taxon>
        <taxon>Metazoa</taxon>
        <taxon>Spiralia</taxon>
        <taxon>Lophotrochozoa</taxon>
        <taxon>Platyhelminthes</taxon>
        <taxon>Trematoda</taxon>
        <taxon>Digenea</taxon>
        <taxon>Plagiorchiida</taxon>
        <taxon>Troglotremata</taxon>
        <taxon>Troglotrematidae</taxon>
        <taxon>Paragonimus</taxon>
    </lineage>
</organism>
<dbReference type="InterPro" id="IPR047187">
    <property type="entry name" value="SF1_C_Upf1"/>
</dbReference>
<evidence type="ECO:0000313" key="23">
    <source>
        <dbReference type="EMBL" id="KAF8567156.1"/>
    </source>
</evidence>
<dbReference type="GO" id="GO:0017116">
    <property type="term" value="F:single-stranded DNA helicase activity"/>
    <property type="evidence" value="ECO:0007669"/>
    <property type="project" value="UniProtKB-UniRule"/>
</dbReference>
<evidence type="ECO:0000256" key="15">
    <source>
        <dbReference type="ARBA" id="ARBA00023204"/>
    </source>
</evidence>
<dbReference type="GO" id="GO:0017108">
    <property type="term" value="F:5'-flap endonuclease activity"/>
    <property type="evidence" value="ECO:0007669"/>
    <property type="project" value="UniProtKB-UniRule"/>
</dbReference>
<evidence type="ECO:0000256" key="11">
    <source>
        <dbReference type="ARBA" id="ARBA00022840"/>
    </source>
</evidence>
<accession>A0A8T0DIJ7</accession>
<keyword evidence="7 19" id="KW-0547">Nucleotide-binding</keyword>
<keyword evidence="9 19" id="KW-0378">Hydrolase</keyword>
<keyword evidence="14 19" id="KW-0238">DNA-binding</keyword>
<keyword evidence="15 19" id="KW-0234">DNA repair</keyword>
<keyword evidence="11 19" id="KW-0067">ATP-binding</keyword>
<dbReference type="PANTHER" id="PTHR10887:SF433">
    <property type="entry name" value="DNA REPLICATION ATP-DEPENDENT HELICASE_NUCLEASE DNA2"/>
    <property type="match status" value="1"/>
</dbReference>
<keyword evidence="6 19" id="KW-0479">Metal-binding</keyword>
<evidence type="ECO:0000256" key="9">
    <source>
        <dbReference type="ARBA" id="ARBA00022801"/>
    </source>
</evidence>
<feature type="domain" description="DNA2/NAM7 helicase helicase" evidence="21">
    <location>
        <begin position="662"/>
        <end position="746"/>
    </location>
</feature>
<dbReference type="GO" id="GO:0005737">
    <property type="term" value="C:cytoplasm"/>
    <property type="evidence" value="ECO:0007669"/>
    <property type="project" value="TreeGrafter"/>
</dbReference>
<dbReference type="EC" id="3.6.4.12" evidence="19"/>
<keyword evidence="5 19" id="KW-0540">Nuclease</keyword>
<evidence type="ECO:0000256" key="12">
    <source>
        <dbReference type="ARBA" id="ARBA00023004"/>
    </source>
</evidence>
<feature type="non-terminal residue" evidence="23">
    <location>
        <position position="1"/>
    </location>
</feature>
<dbReference type="Proteomes" id="UP000699462">
    <property type="component" value="Unassembled WGS sequence"/>
</dbReference>
<comment type="cofactor">
    <cofactor evidence="1">
        <name>[4Fe-4S] cluster</name>
        <dbReference type="ChEBI" id="CHEBI:49883"/>
    </cofactor>
</comment>
<comment type="function">
    <text evidence="19">Key enzyme involved in DNA replication and DNA repair. Involved in Okazaki fragments processing by cleaving long flaps that escape FEN1: flaps that are longer than 27 nucleotides are coated by replication protein A complex (RPA), leading to recruit DNA2 which cleaves the flap until it is too short to bind RPA and becomes a substrate for FEN1. Also involved in 5'-end resection of DNA during double-strand break (DSB) repair by mediating the cleavage of 5'-ssDNA.</text>
</comment>
<keyword evidence="8 19" id="KW-0227">DNA damage</keyword>
<evidence type="ECO:0000256" key="1">
    <source>
        <dbReference type="ARBA" id="ARBA00001966"/>
    </source>
</evidence>
<dbReference type="GO" id="GO:0005634">
    <property type="term" value="C:nucleus"/>
    <property type="evidence" value="ECO:0007669"/>
    <property type="project" value="UniProtKB-SubCell"/>
</dbReference>
<comment type="similarity">
    <text evidence="2 19">Belongs to the DNA2/NAM7 helicase family.</text>
</comment>
<dbReference type="InterPro" id="IPR027417">
    <property type="entry name" value="P-loop_NTPase"/>
</dbReference>
<dbReference type="GO" id="GO:0005524">
    <property type="term" value="F:ATP binding"/>
    <property type="evidence" value="ECO:0007669"/>
    <property type="project" value="UniProtKB-UniRule"/>
</dbReference>
<keyword evidence="16 19" id="KW-0539">Nucleus</keyword>
<dbReference type="InterPro" id="IPR011604">
    <property type="entry name" value="PDDEXK-like_dom_sf"/>
</dbReference>
<evidence type="ECO:0000256" key="16">
    <source>
        <dbReference type="ARBA" id="ARBA00023242"/>
    </source>
</evidence>
<evidence type="ECO:0000256" key="18">
    <source>
        <dbReference type="ARBA" id="ARBA00047995"/>
    </source>
</evidence>
<keyword evidence="10 19" id="KW-0347">Helicase</keyword>
<comment type="subcellular location">
    <subcellularLocation>
        <location evidence="19">Nucleus</location>
    </subcellularLocation>
    <subcellularLocation>
        <location evidence="19">Chromosome</location>
    </subcellularLocation>
</comment>
<dbReference type="Gene3D" id="3.40.50.300">
    <property type="entry name" value="P-loop containing nucleotide triphosphate hydrolases"/>
    <property type="match status" value="3"/>
</dbReference>
<dbReference type="CDD" id="cd18808">
    <property type="entry name" value="SF1_C_Upf1"/>
    <property type="match status" value="1"/>
</dbReference>
<keyword evidence="3 19" id="KW-0004">4Fe-4S</keyword>
<dbReference type="GO" id="GO:0003677">
    <property type="term" value="F:DNA binding"/>
    <property type="evidence" value="ECO:0007669"/>
    <property type="project" value="UniProtKB-UniRule"/>
</dbReference>
<dbReference type="Pfam" id="PF13087">
    <property type="entry name" value="AAA_12"/>
    <property type="match status" value="1"/>
</dbReference>
<evidence type="ECO:0000256" key="4">
    <source>
        <dbReference type="ARBA" id="ARBA00022705"/>
    </source>
</evidence>
<evidence type="ECO:0000256" key="13">
    <source>
        <dbReference type="ARBA" id="ARBA00023014"/>
    </source>
</evidence>
<evidence type="ECO:0000256" key="8">
    <source>
        <dbReference type="ARBA" id="ARBA00022763"/>
    </source>
</evidence>
<evidence type="ECO:0000256" key="19">
    <source>
        <dbReference type="RuleBase" id="RU367041"/>
    </source>
</evidence>
<keyword evidence="19" id="KW-0158">Chromosome</keyword>
<dbReference type="Pfam" id="PF13086">
    <property type="entry name" value="AAA_11"/>
    <property type="match status" value="2"/>
</dbReference>
<dbReference type="GO" id="GO:0051539">
    <property type="term" value="F:4 iron, 4 sulfur cluster binding"/>
    <property type="evidence" value="ECO:0007669"/>
    <property type="project" value="UniProtKB-UniRule"/>
</dbReference>
<dbReference type="EC" id="3.1.-.-" evidence="19"/>
<dbReference type="Gene3D" id="3.90.320.10">
    <property type="match status" value="1"/>
</dbReference>
<dbReference type="GO" id="GO:0006281">
    <property type="term" value="P:DNA repair"/>
    <property type="evidence" value="ECO:0007669"/>
    <property type="project" value="UniProtKB-KW"/>
</dbReference>